<gene>
    <name evidence="2" type="ORF">METZ01_LOCUS39231</name>
</gene>
<evidence type="ECO:0000313" key="2">
    <source>
        <dbReference type="EMBL" id="SUZ86377.1"/>
    </source>
</evidence>
<protein>
    <submittedName>
        <fullName evidence="2">Uncharacterized protein</fullName>
    </submittedName>
</protein>
<reference evidence="2" key="1">
    <citation type="submission" date="2018-05" db="EMBL/GenBank/DDBJ databases">
        <authorList>
            <person name="Lanie J.A."/>
            <person name="Ng W.-L."/>
            <person name="Kazmierczak K.M."/>
            <person name="Andrzejewski T.M."/>
            <person name="Davidsen T.M."/>
            <person name="Wayne K.J."/>
            <person name="Tettelin H."/>
            <person name="Glass J.I."/>
            <person name="Rusch D."/>
            <person name="Podicherti R."/>
            <person name="Tsui H.-C.T."/>
            <person name="Winkler M.E."/>
        </authorList>
    </citation>
    <scope>NUCLEOTIDE SEQUENCE</scope>
</reference>
<feature type="coiled-coil region" evidence="1">
    <location>
        <begin position="13"/>
        <end position="47"/>
    </location>
</feature>
<dbReference type="AlphaFoldDB" id="A0A381R958"/>
<keyword evidence="1" id="KW-0175">Coiled coil</keyword>
<sequence>MRRLPKDIKNIVKDQLTETEKSLREKIKELRKQEADLDKQKKLVEHKRYEFQARLKTFLSNKKIKGRTLQGRWQVPLKLTKAISDEGHSGAWLGMRHFVTVIDKKAYHLGIDDWEGGVVIAGYSESDLVDIDWLSIIDKFYEGKYYRYESDVEELWKDMNESATVANFNLATWKKSPRNFALANLIAKGVIKAFIKLHNKPSPLSSQQLVNNMERDPEDEDFTTAGGWAEREYGDFVAQLARAYGWERVVIE</sequence>
<name>A0A381R958_9ZZZZ</name>
<dbReference type="EMBL" id="UINC01001679">
    <property type="protein sequence ID" value="SUZ86377.1"/>
    <property type="molecule type" value="Genomic_DNA"/>
</dbReference>
<organism evidence="2">
    <name type="scientific">marine metagenome</name>
    <dbReference type="NCBI Taxonomy" id="408172"/>
    <lineage>
        <taxon>unclassified sequences</taxon>
        <taxon>metagenomes</taxon>
        <taxon>ecological metagenomes</taxon>
    </lineage>
</organism>
<evidence type="ECO:0000256" key="1">
    <source>
        <dbReference type="SAM" id="Coils"/>
    </source>
</evidence>
<accession>A0A381R958</accession>
<proteinExistence type="predicted"/>